<evidence type="ECO:0000313" key="1">
    <source>
        <dbReference type="EMBL" id="KAH3659218.1"/>
    </source>
</evidence>
<reference evidence="1" key="1">
    <citation type="journal article" date="2021" name="Open Biol.">
        <title>Shared evolutionary footprints suggest mitochondrial oxidative damage underlies multiple complex I losses in fungi.</title>
        <authorList>
            <person name="Schikora-Tamarit M.A."/>
            <person name="Marcet-Houben M."/>
            <person name="Nosek J."/>
            <person name="Gabaldon T."/>
        </authorList>
    </citation>
    <scope>NUCLEOTIDE SEQUENCE</scope>
    <source>
        <strain evidence="1">NCAIM Y.01608</strain>
    </source>
</reference>
<dbReference type="Proteomes" id="UP000788993">
    <property type="component" value="Unassembled WGS sequence"/>
</dbReference>
<reference evidence="1" key="2">
    <citation type="submission" date="2021-01" db="EMBL/GenBank/DDBJ databases">
        <authorList>
            <person name="Schikora-Tamarit M.A."/>
        </authorList>
    </citation>
    <scope>NUCLEOTIDE SEQUENCE</scope>
    <source>
        <strain evidence="1">NCAIM Y.01608</strain>
    </source>
</reference>
<evidence type="ECO:0000313" key="2">
    <source>
        <dbReference type="Proteomes" id="UP000788993"/>
    </source>
</evidence>
<comment type="caution">
    <text evidence="1">The sequence shown here is derived from an EMBL/GenBank/DDBJ whole genome shotgun (WGS) entry which is preliminary data.</text>
</comment>
<organism evidence="1 2">
    <name type="scientific">Ogataea polymorpha</name>
    <dbReference type="NCBI Taxonomy" id="460523"/>
    <lineage>
        <taxon>Eukaryota</taxon>
        <taxon>Fungi</taxon>
        <taxon>Dikarya</taxon>
        <taxon>Ascomycota</taxon>
        <taxon>Saccharomycotina</taxon>
        <taxon>Pichiomycetes</taxon>
        <taxon>Pichiales</taxon>
        <taxon>Pichiaceae</taxon>
        <taxon>Ogataea</taxon>
    </lineage>
</organism>
<dbReference type="AlphaFoldDB" id="A0A9P8NSS1"/>
<keyword evidence="2" id="KW-1185">Reference proteome</keyword>
<name>A0A9P8NSS1_9ASCO</name>
<protein>
    <submittedName>
        <fullName evidence="1">Uncharacterized protein</fullName>
    </submittedName>
</protein>
<proteinExistence type="predicted"/>
<gene>
    <name evidence="1" type="ORF">OGATHE_006102</name>
</gene>
<sequence length="159" mass="17042">MNSENLILVMDLQNASAAASSTSSRIGSVIWGVLIDADAVITISRKRGIPSVTFAAPWPAKWNVLSVICVDGSPTDCDATMPTASPGFTSDRMYLSCISALNFFCVSPPLVLASLPETNRCWFSSMNLSSSSSNLSETEPRYLLGLYTETVGSYLRLCA</sequence>
<accession>A0A9P8NSS1</accession>
<dbReference type="EMBL" id="JAEUBD010001540">
    <property type="protein sequence ID" value="KAH3659218.1"/>
    <property type="molecule type" value="Genomic_DNA"/>
</dbReference>